<proteinExistence type="inferred from homology"/>
<dbReference type="SMART" id="SM00998">
    <property type="entry name" value="ADSL_C"/>
    <property type="match status" value="1"/>
</dbReference>
<dbReference type="Pfam" id="PF10397">
    <property type="entry name" value="ADSL_C"/>
    <property type="match status" value="1"/>
</dbReference>
<dbReference type="EMBL" id="CATQJA010001592">
    <property type="protein sequence ID" value="CAJ0567869.1"/>
    <property type="molecule type" value="Genomic_DNA"/>
</dbReference>
<dbReference type="InterPro" id="IPR023128">
    <property type="entry name" value="Prot_N_Gln_amidohydro_ab_roll"/>
</dbReference>
<dbReference type="GO" id="GO:0016811">
    <property type="term" value="F:hydrolase activity, acting on carbon-nitrogen (but not peptide) bonds, in linear amides"/>
    <property type="evidence" value="ECO:0007669"/>
    <property type="project" value="InterPro"/>
</dbReference>
<evidence type="ECO:0000256" key="6">
    <source>
        <dbReference type="ARBA" id="ARBA00030717"/>
    </source>
</evidence>
<dbReference type="Gene3D" id="1.10.40.30">
    <property type="entry name" value="Fumarase/aspartase (C-terminal domain)"/>
    <property type="match status" value="1"/>
</dbReference>
<evidence type="ECO:0000256" key="5">
    <source>
        <dbReference type="ARBA" id="ARBA00023239"/>
    </source>
</evidence>
<dbReference type="PANTHER" id="PTHR43172">
    <property type="entry name" value="ADENYLOSUCCINATE LYASE"/>
    <property type="match status" value="1"/>
</dbReference>
<dbReference type="Gene3D" id="3.10.620.10">
    <property type="entry name" value="Protein N-terminal glutamine amidohydrolase, alpha beta roll"/>
    <property type="match status" value="1"/>
</dbReference>
<dbReference type="InterPro" id="IPR037132">
    <property type="entry name" value="N_Gln_amidohydro_ab_roll_sf"/>
</dbReference>
<feature type="region of interest" description="Disordered" evidence="8">
    <location>
        <begin position="627"/>
        <end position="646"/>
    </location>
</feature>
<comment type="catalytic activity">
    <reaction evidence="7">
        <text>(2S)-2-[5-amino-1-(5-phospho-beta-D-ribosyl)imidazole-4-carboxamido]succinate = 5-amino-1-(5-phospho-beta-D-ribosyl)imidazole-4-carboxamide + fumarate</text>
        <dbReference type="Rhea" id="RHEA:23920"/>
        <dbReference type="ChEBI" id="CHEBI:29806"/>
        <dbReference type="ChEBI" id="CHEBI:58443"/>
        <dbReference type="ChEBI" id="CHEBI:58475"/>
        <dbReference type="EC" id="4.3.2.2"/>
    </reaction>
</comment>
<keyword evidence="5 7" id="KW-0456">Lyase</keyword>
<evidence type="ECO:0000313" key="10">
    <source>
        <dbReference type="EMBL" id="CAJ0567869.1"/>
    </source>
</evidence>
<keyword evidence="11" id="KW-1185">Reference proteome</keyword>
<dbReference type="GO" id="GO:0004018">
    <property type="term" value="F:N6-(1,2-dicarboxyethyl)AMP AMP-lyase (fumarate-forming) activity"/>
    <property type="evidence" value="ECO:0007669"/>
    <property type="project" value="InterPro"/>
</dbReference>
<evidence type="ECO:0000256" key="7">
    <source>
        <dbReference type="RuleBase" id="RU361172"/>
    </source>
</evidence>
<dbReference type="InterPro" id="IPR022761">
    <property type="entry name" value="Fumarate_lyase_N"/>
</dbReference>
<protein>
    <recommendedName>
        <fullName evidence="4 7">Adenylosuccinate lyase</fullName>
        <shortName evidence="7">ASL</shortName>
        <ecNumber evidence="3 7">4.3.2.2</ecNumber>
    </recommendedName>
    <alternativeName>
        <fullName evidence="6 7">Adenylosuccinase</fullName>
    </alternativeName>
</protein>
<accession>A0AA36CGY2</accession>
<dbReference type="PRINTS" id="PR00149">
    <property type="entry name" value="FUMRATELYASE"/>
</dbReference>
<gene>
    <name evidence="10" type="ORF">MSPICULIGERA_LOCUS6403</name>
</gene>
<comment type="catalytic activity">
    <reaction evidence="7">
        <text>N(6)-(1,2-dicarboxyethyl)-AMP = fumarate + AMP</text>
        <dbReference type="Rhea" id="RHEA:16853"/>
        <dbReference type="ChEBI" id="CHEBI:29806"/>
        <dbReference type="ChEBI" id="CHEBI:57567"/>
        <dbReference type="ChEBI" id="CHEBI:456215"/>
        <dbReference type="EC" id="4.3.2.2"/>
    </reaction>
</comment>
<comment type="function">
    <text evidence="1">Mediates the side-chain deamidation of N-terminal glutamine residues to glutamate, an important step in N-end rule pathway of protein degradation. Conversion of the resulting N-terminal glutamine to glutamate renders the protein susceptible to arginylation, polyubiquitination and degradation as specified by the N-end rule. Does not act on substrates with internal or C-terminal glutamine and does not act on non-glutamine residues in any position.</text>
</comment>
<dbReference type="AlphaFoldDB" id="A0AA36CGY2"/>
<evidence type="ECO:0000259" key="9">
    <source>
        <dbReference type="SMART" id="SM00998"/>
    </source>
</evidence>
<dbReference type="Pfam" id="PF00206">
    <property type="entry name" value="Lyase_1"/>
    <property type="match status" value="1"/>
</dbReference>
<reference evidence="10" key="1">
    <citation type="submission" date="2023-06" db="EMBL/GenBank/DDBJ databases">
        <authorList>
            <person name="Delattre M."/>
        </authorList>
    </citation>
    <scope>NUCLEOTIDE SEQUENCE</scope>
    <source>
        <strain evidence="10">AF72</strain>
    </source>
</reference>
<dbReference type="InterPro" id="IPR019468">
    <property type="entry name" value="AdenyloSucc_lyase_C"/>
</dbReference>
<comment type="pathway">
    <text evidence="7">Purine metabolism; IMP biosynthesis via de novo pathway; 5-amino-1-(5-phospho-D-ribosyl)imidazole-4-carboxamide from 5-amino-1-(5-phospho-D-ribosyl)imidazole-4-carboxylate: step 2/2.</text>
</comment>
<dbReference type="NCBIfam" id="TIGR00928">
    <property type="entry name" value="purB"/>
    <property type="match status" value="1"/>
</dbReference>
<dbReference type="PROSITE" id="PS00163">
    <property type="entry name" value="FUMARATE_LYASES"/>
    <property type="match status" value="1"/>
</dbReference>
<evidence type="ECO:0000256" key="2">
    <source>
        <dbReference type="ARBA" id="ARBA00008273"/>
    </source>
</evidence>
<dbReference type="InterPro" id="IPR020557">
    <property type="entry name" value="Fumarate_lyase_CS"/>
</dbReference>
<dbReference type="Proteomes" id="UP001177023">
    <property type="component" value="Unassembled WGS sequence"/>
</dbReference>
<comment type="similarity">
    <text evidence="2 7">Belongs to the lyase 1 family. Adenylosuccinate lyase subfamily.</text>
</comment>
<comment type="caution">
    <text evidence="10">The sequence shown here is derived from an EMBL/GenBank/DDBJ whole genome shotgun (WGS) entry which is preliminary data.</text>
</comment>
<sequence length="646" mass="73869">MTCPEESYTSVLVTRYCRSSPLLKTFSEKNKTILWRQLWIWLAEAELELGLKQITQEAVDELKANRDNIDWPLVRAEERRLKHDVMAHNHTYGKICPKAAGIIHLGATSCYVQDNADLICIREAVDHILRRVAVVLHRIGVFADKHKDTVTVGRTHYQTASLVTVGKRAVIWAQELVLAFKQIEHFRETIKFRGVKGATGTQDSFLTLFQGDEDKVEQLDELVTKKAGFSQRFFITGQTYSRQQDAHLSFGLAALGAAIKKISTDIRILQAFDELLEPFEKDQIGSSAMPYKKNPMKDERCCSIVRALQQLPAEALSILSDQGLERTLDDSAGRRRWIPEGFLLADAALDVLQNIFEGLTVQRENVDDLVARELPFLGLEKAMMYLTEEGVDRQQAHSVIRETALAAKQRQKKHPVDMAEMLHDPFFDKVRDRVLALVSKPLSFTGRCVTQTTRFIKEEIDPLVSKRQVLRRHDAFFVVFLSNEERAFPIFEQKACEEARDYVIWDYHVILVEKADGASKVYDLDTTLDFPCPFTEYCEESFPSEWKSPPQGARKFRILPVAVYLEHFSSDRRHMRKADNTWNSPPPSWEPNFRVELGHNLDEFIRMDADSAVSHVSTVLDEEAFYGGNSRRNAPESAKGRMNECE</sequence>
<organism evidence="10 11">
    <name type="scientific">Mesorhabditis spiculigera</name>
    <dbReference type="NCBI Taxonomy" id="96644"/>
    <lineage>
        <taxon>Eukaryota</taxon>
        <taxon>Metazoa</taxon>
        <taxon>Ecdysozoa</taxon>
        <taxon>Nematoda</taxon>
        <taxon>Chromadorea</taxon>
        <taxon>Rhabditida</taxon>
        <taxon>Rhabditina</taxon>
        <taxon>Rhabditomorpha</taxon>
        <taxon>Rhabditoidea</taxon>
        <taxon>Rhabditidae</taxon>
        <taxon>Mesorhabditinae</taxon>
        <taxon>Mesorhabditis</taxon>
    </lineage>
</organism>
<dbReference type="GO" id="GO:0070626">
    <property type="term" value="F:(S)-2-(5-amino-1-(5-phospho-D-ribosyl)imidazole-4-carboxamido) succinate lyase (fumarate-forming) activity"/>
    <property type="evidence" value="ECO:0007669"/>
    <property type="project" value="TreeGrafter"/>
</dbReference>
<dbReference type="Pfam" id="PF09764">
    <property type="entry name" value="Nt_Gln_amidase"/>
    <property type="match status" value="1"/>
</dbReference>
<dbReference type="InterPro" id="IPR000362">
    <property type="entry name" value="Fumarate_lyase_fam"/>
</dbReference>
<evidence type="ECO:0000256" key="1">
    <source>
        <dbReference type="ARBA" id="ARBA00003923"/>
    </source>
</evidence>
<evidence type="ECO:0000313" key="11">
    <source>
        <dbReference type="Proteomes" id="UP001177023"/>
    </source>
</evidence>
<feature type="non-terminal residue" evidence="10">
    <location>
        <position position="646"/>
    </location>
</feature>
<dbReference type="PANTHER" id="PTHR43172:SF1">
    <property type="entry name" value="ADENYLOSUCCINATE LYASE"/>
    <property type="match status" value="1"/>
</dbReference>
<dbReference type="CDD" id="cd03302">
    <property type="entry name" value="Adenylsuccinate_lyase_2"/>
    <property type="match status" value="1"/>
</dbReference>
<name>A0AA36CGY2_9BILA</name>
<dbReference type="Gene3D" id="1.20.200.10">
    <property type="entry name" value="Fumarase/aspartase (Central domain)"/>
    <property type="match status" value="1"/>
</dbReference>
<feature type="domain" description="Adenylosuccinate lyase C-terminal" evidence="9">
    <location>
        <begin position="377"/>
        <end position="456"/>
    </location>
</feature>
<evidence type="ECO:0000256" key="4">
    <source>
        <dbReference type="ARBA" id="ARBA00017058"/>
    </source>
</evidence>
<dbReference type="EC" id="4.3.2.2" evidence="3 7"/>
<dbReference type="Gene3D" id="1.10.275.10">
    <property type="entry name" value="Fumarase/aspartase (N-terminal domain)"/>
    <property type="match status" value="1"/>
</dbReference>
<keyword evidence="7" id="KW-0658">Purine biosynthesis</keyword>
<comment type="pathway">
    <text evidence="7">Purine metabolism; AMP biosynthesis via de novo pathway; AMP from IMP: step 2/2.</text>
</comment>
<dbReference type="InterPro" id="IPR024083">
    <property type="entry name" value="Fumarase/histidase_N"/>
</dbReference>
<evidence type="ECO:0000256" key="3">
    <source>
        <dbReference type="ARBA" id="ARBA00012339"/>
    </source>
</evidence>
<dbReference type="InterPro" id="IPR004769">
    <property type="entry name" value="Pur_lyase"/>
</dbReference>
<dbReference type="GO" id="GO:0005829">
    <property type="term" value="C:cytosol"/>
    <property type="evidence" value="ECO:0007669"/>
    <property type="project" value="TreeGrafter"/>
</dbReference>
<dbReference type="GO" id="GO:0044208">
    <property type="term" value="P:'de novo' AMP biosynthetic process"/>
    <property type="evidence" value="ECO:0007669"/>
    <property type="project" value="TreeGrafter"/>
</dbReference>
<dbReference type="SUPFAM" id="SSF48557">
    <property type="entry name" value="L-aspartase-like"/>
    <property type="match status" value="1"/>
</dbReference>
<evidence type="ECO:0000256" key="8">
    <source>
        <dbReference type="SAM" id="MobiDB-lite"/>
    </source>
</evidence>
<dbReference type="InterPro" id="IPR008948">
    <property type="entry name" value="L-Aspartase-like"/>
</dbReference>